<dbReference type="Pfam" id="PF00091">
    <property type="entry name" value="Tubulin"/>
    <property type="match status" value="2"/>
</dbReference>
<proteinExistence type="inferred from homology"/>
<evidence type="ECO:0000256" key="3">
    <source>
        <dbReference type="ARBA" id="ARBA00004123"/>
    </source>
</evidence>
<dbReference type="GO" id="GO:0030030">
    <property type="term" value="P:cell projection organization"/>
    <property type="evidence" value="ECO:0007669"/>
    <property type="project" value="UniProtKB-KW"/>
</dbReference>
<organism evidence="22 23">
    <name type="scientific">Polarella glacialis</name>
    <name type="common">Dinoflagellate</name>
    <dbReference type="NCBI Taxonomy" id="89957"/>
    <lineage>
        <taxon>Eukaryota</taxon>
        <taxon>Sar</taxon>
        <taxon>Alveolata</taxon>
        <taxon>Dinophyceae</taxon>
        <taxon>Suessiales</taxon>
        <taxon>Suessiaceae</taxon>
        <taxon>Polarella</taxon>
    </lineage>
</organism>
<comment type="cofactor">
    <cofactor evidence="1">
        <name>Mg(2+)</name>
        <dbReference type="ChEBI" id="CHEBI:18420"/>
    </cofactor>
</comment>
<comment type="subcellular location">
    <subcellularLocation>
        <location evidence="4">Cell projection</location>
        <location evidence="4">Cilium</location>
    </subcellularLocation>
    <subcellularLocation>
        <location evidence="2">Cytoplasm</location>
        <location evidence="2">Cytoskeleton</location>
        <location evidence="2">Microtubule organizing center</location>
        <location evidence="2">Centrosome</location>
        <location evidence="2">Centriole</location>
    </subcellularLocation>
    <subcellularLocation>
        <location evidence="3">Nucleus</location>
    </subcellularLocation>
</comment>
<sequence>MAAFFPSMFSQVCKHRVNDAFNTFFSETGAGKHVPRCVMVDLEPTVVDEVRTGTYRQLFHPEQLISGKEDAANNFARGLACDASVAWGSPVTLTTGNGVHGVQTRAGRGGVGIMSRCAPLKAHMPPPELQMLAEAYLDGRFVHASLAYGSGKRRLNVLCYYGISGSNGCSRLCQENESILLELIAYVASLTNAPLILAMEVKIELANSSVLTTALRENIVVDAAQIQQGLTGGSLTDTYCLQSSSSLALPYFGESVTKLCYEPVIDFKACAKLPDDDAEDLANRVIQPERANLQAAVTSGDLNEVWRIFNVAAVSYLSALLPDDHVQKHHMPARGARPKFRVKPALDAPHTVFSDDVRAELRKLIRQTRELELKLRRWPNELEPNRARAHDQLCRLRSSMDMAFAGDWSKPFPVTSVDAVELLTFLINLAEKESRERMKDRIAKWTCRLRAKVSETIRWMRNGAQQSQLIVTRADGKLESNPERVHKFVLDAWGEFLFAESPDVPAFLCEYSAEITALRRQLQLGQLTGDDIYSWVKARPARKRGGGDSWRTPEAKLLPPAIWASASNVIFLVETRACAWPEPLGFAPASLIDKDGPGPLQKRPIAILPILYAAYTAIRYRQTAEWQRAVLPVEFYGGRAGLSTASAELPAAFELQLRKMLLTNAPRHRLHEICINEDRKKCFDLFKADLSVEVMRALGMFVPTCDAIKQFYHQLERCFKITGAVGPRFHATSLVQGCAMSLLQRFKSRALDVRPTFFVDDCKFRVDIANIDHLRLAIEESRNFDRLSGQILNAAKNCMLATSPIALRQACQAIVFEGAVKKVDKGLGFTVNYGRERCTLRIHVVAAACVAQITYGTCMVLPADPNLFKLRAAILKCIFSMKRALREPRIAMALLYKTHRVDPKSAVVYSCIAQIRACLRHHKPQKAIAMNIWRELHENFVTGPMAAIKECFEYLGWSCSPDFPSSVVRTDDGRRLSYYASTQLLRGGVPRELNPVWRDAKLYAGGSISPRRRGDISTVVAGSIRTGDRLRAANLVQSSTCIGCELTRETPLHCMTCCPAWDDIRAALPVACSENEPWFECCAIDVESDWIRAERLKLANLAERPLPLYVHDAGPDLPVAYTDGSRRRQAVPELRRAGYGFYIADTQQLEHWSALAELDQTRIRAADALACSGADDHDLTGNLYGDGDDDGNEDADAADPCAPAAPSNDVDQVPFDPVLLVQTCVIQVQGDEAVPLIPIAVRPQLLQLSRAELLFSLPIVFLLQTVTVPWFLPPSLLTARSCARCSQGLQGFMVYNTCGGGTGSGLGCLLLERLSVDYGKKSKISFTVYNTVLCVHSLLEHTDVTIMYDNEALYDICRRSLDIERPTYTNLNRMLAQIISSLTASLRFDGALNVDLTEFQTNLVPYPRIHFMLSSYAPIISAEKAYHEQLSVAEITMSVFEPASMFVKCDPRHGKYMACCMMYRGDVVPKDVNASVATIKTKRTIQFVDWCPTGFKVGINYQPPTVVPGGDLAKVMRACCMISNSTAIAEVFSRCDHKFDLMYSKRAFVHHYVGEGMEEGEFSEAREDLAALEKDYEEVGIETAEGEGEEEGYGDEF</sequence>
<dbReference type="CDD" id="cd02186">
    <property type="entry name" value="alpha_tubulin"/>
    <property type="match status" value="1"/>
</dbReference>
<dbReference type="GO" id="GO:0005814">
    <property type="term" value="C:centriole"/>
    <property type="evidence" value="ECO:0007669"/>
    <property type="project" value="UniProtKB-SubCell"/>
</dbReference>
<evidence type="ECO:0000256" key="9">
    <source>
        <dbReference type="ARBA" id="ARBA00022741"/>
    </source>
</evidence>
<dbReference type="GO" id="GO:0005525">
    <property type="term" value="F:GTP binding"/>
    <property type="evidence" value="ECO:0007669"/>
    <property type="project" value="UniProtKB-KW"/>
</dbReference>
<evidence type="ECO:0000256" key="16">
    <source>
        <dbReference type="ARBA" id="ARBA00034296"/>
    </source>
</evidence>
<feature type="domain" description="Tubulin/FtsZ 2-layer sandwich" evidence="21">
    <location>
        <begin position="1392"/>
        <end position="1537"/>
    </location>
</feature>
<dbReference type="GO" id="GO:0007017">
    <property type="term" value="P:microtubule-based process"/>
    <property type="evidence" value="ECO:0007669"/>
    <property type="project" value="InterPro"/>
</dbReference>
<dbReference type="InterPro" id="IPR002967">
    <property type="entry name" value="Delta_tubulin"/>
</dbReference>
<dbReference type="Gene3D" id="3.40.50.1440">
    <property type="entry name" value="Tubulin/FtsZ, GTPase domain"/>
    <property type="match status" value="2"/>
</dbReference>
<dbReference type="Gene3D" id="1.10.287.600">
    <property type="entry name" value="Helix hairpin bin"/>
    <property type="match status" value="1"/>
</dbReference>
<dbReference type="FunFam" id="1.10.287.600:FF:000001">
    <property type="entry name" value="Tubulin alpha chain"/>
    <property type="match status" value="1"/>
</dbReference>
<evidence type="ECO:0000313" key="23">
    <source>
        <dbReference type="Proteomes" id="UP000626109"/>
    </source>
</evidence>
<dbReference type="InterPro" id="IPR023123">
    <property type="entry name" value="Tubulin_C"/>
</dbReference>
<dbReference type="SUPFAM" id="SSF55307">
    <property type="entry name" value="Tubulin C-terminal domain-like"/>
    <property type="match status" value="1"/>
</dbReference>
<comment type="catalytic activity">
    <reaction evidence="18">
        <text>GTP + H2O = GDP + phosphate + H(+)</text>
        <dbReference type="Rhea" id="RHEA:19669"/>
        <dbReference type="ChEBI" id="CHEBI:15377"/>
        <dbReference type="ChEBI" id="CHEBI:15378"/>
        <dbReference type="ChEBI" id="CHEBI:37565"/>
        <dbReference type="ChEBI" id="CHEBI:43474"/>
        <dbReference type="ChEBI" id="CHEBI:58189"/>
    </reaction>
    <physiologicalReaction direction="left-to-right" evidence="18">
        <dbReference type="Rhea" id="RHEA:19670"/>
    </physiologicalReaction>
</comment>
<dbReference type="GO" id="GO:0005200">
    <property type="term" value="F:structural constituent of cytoskeleton"/>
    <property type="evidence" value="ECO:0007669"/>
    <property type="project" value="InterPro"/>
</dbReference>
<protein>
    <recommendedName>
        <fullName evidence="7">Tubulin delta chain</fullName>
    </recommendedName>
    <alternativeName>
        <fullName evidence="15">Delta-tubulin</fullName>
    </alternativeName>
</protein>
<evidence type="ECO:0000256" key="18">
    <source>
        <dbReference type="ARBA" id="ARBA00049117"/>
    </source>
</evidence>
<keyword evidence="12" id="KW-0342">GTP-binding</keyword>
<dbReference type="PANTHER" id="PTHR11588">
    <property type="entry name" value="TUBULIN"/>
    <property type="match status" value="1"/>
</dbReference>
<evidence type="ECO:0000256" key="5">
    <source>
        <dbReference type="ARBA" id="ARBA00009636"/>
    </source>
</evidence>
<keyword evidence="11" id="KW-0378">Hydrolase</keyword>
<dbReference type="GO" id="GO:0005634">
    <property type="term" value="C:nucleus"/>
    <property type="evidence" value="ECO:0007669"/>
    <property type="project" value="UniProtKB-SubCell"/>
</dbReference>
<evidence type="ECO:0000256" key="15">
    <source>
        <dbReference type="ARBA" id="ARBA00030594"/>
    </source>
</evidence>
<feature type="compositionally biased region" description="Acidic residues" evidence="19">
    <location>
        <begin position="1186"/>
        <end position="1197"/>
    </location>
</feature>
<keyword evidence="14" id="KW-0966">Cell projection</keyword>
<feature type="domain" description="Tubulin/FtsZ GTPase" evidence="20">
    <location>
        <begin position="1222"/>
        <end position="1390"/>
    </location>
</feature>
<dbReference type="Pfam" id="PF03953">
    <property type="entry name" value="Tubulin_C"/>
    <property type="match status" value="1"/>
</dbReference>
<dbReference type="InterPro" id="IPR003008">
    <property type="entry name" value="Tubulin_FtsZ_GTPase"/>
</dbReference>
<name>A0A813KVT9_POLGL</name>
<comment type="function">
    <text evidence="17">Acts as a positive regulator of hedgehog signaling and regulates ciliary function.</text>
</comment>
<dbReference type="SMART" id="SM00864">
    <property type="entry name" value="Tubulin"/>
    <property type="match status" value="1"/>
</dbReference>
<evidence type="ECO:0000256" key="7">
    <source>
        <dbReference type="ARBA" id="ARBA00014184"/>
    </source>
</evidence>
<gene>
    <name evidence="22" type="ORF">PGLA2088_LOCUS35499</name>
</gene>
<evidence type="ECO:0000256" key="2">
    <source>
        <dbReference type="ARBA" id="ARBA00004114"/>
    </source>
</evidence>
<evidence type="ECO:0000256" key="11">
    <source>
        <dbReference type="ARBA" id="ARBA00022801"/>
    </source>
</evidence>
<dbReference type="InterPro" id="IPR008280">
    <property type="entry name" value="Tub_FtsZ_C"/>
</dbReference>
<dbReference type="SUPFAM" id="SSF52490">
    <property type="entry name" value="Tubulin nucleotide-binding domain-like"/>
    <property type="match status" value="2"/>
</dbReference>
<evidence type="ECO:0000256" key="17">
    <source>
        <dbReference type="ARBA" id="ARBA00046149"/>
    </source>
</evidence>
<evidence type="ECO:0000256" key="8">
    <source>
        <dbReference type="ARBA" id="ARBA00022701"/>
    </source>
</evidence>
<comment type="function">
    <text evidence="16">Tubulin is the major constituent of microtubules, a cylinder consisting of laterally associated linear protofilaments composed of alpha- and beta-tubulin heterodimers. Microtubules grow by the addition of GTP-tubulin dimers to the microtubule end, where a stabilizing cap forms. Below the cap, tubulin dimers are in GDP-bound state, owing to GTPase activity of alpha-tubulin.</text>
</comment>
<dbReference type="FunFam" id="3.30.1330.20:FF:000001">
    <property type="entry name" value="Tubulin alpha chain"/>
    <property type="match status" value="1"/>
</dbReference>
<keyword evidence="9" id="KW-0547">Nucleotide-binding</keyword>
<evidence type="ECO:0000259" key="20">
    <source>
        <dbReference type="SMART" id="SM00864"/>
    </source>
</evidence>
<comment type="caution">
    <text evidence="22">The sequence shown here is derived from an EMBL/GenBank/DDBJ whole genome shotgun (WGS) entry which is preliminary data.</text>
</comment>
<dbReference type="PRINTS" id="PR01161">
    <property type="entry name" value="TUBULIN"/>
</dbReference>
<evidence type="ECO:0000256" key="14">
    <source>
        <dbReference type="ARBA" id="ARBA00023273"/>
    </source>
</evidence>
<dbReference type="PROSITE" id="PS00227">
    <property type="entry name" value="TUBULIN"/>
    <property type="match status" value="1"/>
</dbReference>
<comment type="similarity">
    <text evidence="5">Belongs to the tubulin family.</text>
</comment>
<dbReference type="GO" id="GO:0016787">
    <property type="term" value="F:hydrolase activity"/>
    <property type="evidence" value="ECO:0007669"/>
    <property type="project" value="UniProtKB-KW"/>
</dbReference>
<feature type="region of interest" description="Disordered" evidence="19">
    <location>
        <begin position="1184"/>
        <end position="1206"/>
    </location>
</feature>
<dbReference type="EMBL" id="CAJNNW010031854">
    <property type="protein sequence ID" value="CAE8709528.1"/>
    <property type="molecule type" value="Genomic_DNA"/>
</dbReference>
<dbReference type="InterPro" id="IPR017975">
    <property type="entry name" value="Tubulin_CS"/>
</dbReference>
<dbReference type="Proteomes" id="UP000626109">
    <property type="component" value="Unassembled WGS sequence"/>
</dbReference>
<evidence type="ECO:0000256" key="6">
    <source>
        <dbReference type="ARBA" id="ARBA00011747"/>
    </source>
</evidence>
<evidence type="ECO:0000256" key="1">
    <source>
        <dbReference type="ARBA" id="ARBA00001946"/>
    </source>
</evidence>
<dbReference type="GO" id="GO:0005929">
    <property type="term" value="C:cilium"/>
    <property type="evidence" value="ECO:0007669"/>
    <property type="project" value="UniProtKB-SubCell"/>
</dbReference>
<dbReference type="InterPro" id="IPR000217">
    <property type="entry name" value="Tubulin"/>
</dbReference>
<evidence type="ECO:0000256" key="12">
    <source>
        <dbReference type="ARBA" id="ARBA00023134"/>
    </source>
</evidence>
<dbReference type="InterPro" id="IPR018316">
    <property type="entry name" value="Tubulin/FtsZ_2-layer-sand-dom"/>
</dbReference>
<keyword evidence="8" id="KW-0493">Microtubule</keyword>
<evidence type="ECO:0000313" key="22">
    <source>
        <dbReference type="EMBL" id="CAE8709528.1"/>
    </source>
</evidence>
<accession>A0A813KVT9</accession>
<dbReference type="GO" id="GO:0005874">
    <property type="term" value="C:microtubule"/>
    <property type="evidence" value="ECO:0007669"/>
    <property type="project" value="UniProtKB-KW"/>
</dbReference>
<evidence type="ECO:0000256" key="4">
    <source>
        <dbReference type="ARBA" id="ARBA00004138"/>
    </source>
</evidence>
<keyword evidence="10" id="KW-0970">Cilium biogenesis/degradation</keyword>
<reference evidence="22" key="1">
    <citation type="submission" date="2021-02" db="EMBL/GenBank/DDBJ databases">
        <authorList>
            <person name="Dougan E. K."/>
            <person name="Rhodes N."/>
            <person name="Thang M."/>
            <person name="Chan C."/>
        </authorList>
    </citation>
    <scope>NUCLEOTIDE SEQUENCE</scope>
</reference>
<evidence type="ECO:0000256" key="19">
    <source>
        <dbReference type="SAM" id="MobiDB-lite"/>
    </source>
</evidence>
<evidence type="ECO:0000256" key="10">
    <source>
        <dbReference type="ARBA" id="ARBA00022794"/>
    </source>
</evidence>
<keyword evidence="13" id="KW-0539">Nucleus</keyword>
<dbReference type="Gene3D" id="3.30.1330.20">
    <property type="entry name" value="Tubulin/FtsZ, C-terminal domain"/>
    <property type="match status" value="1"/>
</dbReference>
<dbReference type="InterPro" id="IPR036525">
    <property type="entry name" value="Tubulin/FtsZ_GTPase_sf"/>
</dbReference>
<comment type="subunit">
    <text evidence="6">Dimer of alpha and beta chains. A typical microtubule is a hollow water-filled tube with an outer diameter of 25 nm and an inner diameter of 15 nM. Alpha-beta heterodimers associate head-to-tail to form protofilaments running lengthwise along the microtubule wall with the beta-tubulin subunit facing the microtubule plus end conferring a structural polarity. Microtubules usually have 13 protofilaments but different protofilament numbers can be found in some organisms and specialized cells.</text>
</comment>
<dbReference type="InterPro" id="IPR037103">
    <property type="entry name" value="Tubulin/FtsZ-like_C"/>
</dbReference>
<dbReference type="SMART" id="SM00865">
    <property type="entry name" value="Tubulin_C"/>
    <property type="match status" value="1"/>
</dbReference>
<dbReference type="PRINTS" id="PR01224">
    <property type="entry name" value="DELTATUBULIN"/>
</dbReference>
<evidence type="ECO:0000256" key="13">
    <source>
        <dbReference type="ARBA" id="ARBA00023242"/>
    </source>
</evidence>
<evidence type="ECO:0000259" key="21">
    <source>
        <dbReference type="SMART" id="SM00865"/>
    </source>
</evidence>